<accession>A0A7M2RKR0</accession>
<comment type="function">
    <text evidence="5">Acetylates the N-terminal alanine of ribosomal protein bS18.</text>
</comment>
<dbReference type="NCBIfam" id="TIGR01575">
    <property type="entry name" value="rimI"/>
    <property type="match status" value="1"/>
</dbReference>
<dbReference type="Pfam" id="PF00583">
    <property type="entry name" value="Acetyltransf_1"/>
    <property type="match status" value="1"/>
</dbReference>
<dbReference type="PANTHER" id="PTHR43420:SF44">
    <property type="entry name" value="ACETYLTRANSFERASE YPEA"/>
    <property type="match status" value="1"/>
</dbReference>
<evidence type="ECO:0000256" key="5">
    <source>
        <dbReference type="RuleBase" id="RU363094"/>
    </source>
</evidence>
<reference evidence="7 8" key="1">
    <citation type="submission" date="2020-10" db="EMBL/GenBank/DDBJ databases">
        <title>Blautia liquoris sp.nov., isolated from the mud in a fermentation cellar used for the production of Chinese strong-flavoured liquor.</title>
        <authorList>
            <person name="Lu L."/>
        </authorList>
    </citation>
    <scope>NUCLEOTIDE SEQUENCE [LARGE SCALE GENOMIC DNA]</scope>
    <source>
        <strain evidence="7 8">LZLJ-3</strain>
    </source>
</reference>
<dbReference type="PROSITE" id="PS51186">
    <property type="entry name" value="GNAT"/>
    <property type="match status" value="1"/>
</dbReference>
<keyword evidence="2 5" id="KW-0963">Cytoplasm</keyword>
<dbReference type="PANTHER" id="PTHR43420">
    <property type="entry name" value="ACETYLTRANSFERASE"/>
    <property type="match status" value="1"/>
</dbReference>
<feature type="domain" description="N-acetyltransferase" evidence="6">
    <location>
        <begin position="1"/>
        <end position="145"/>
    </location>
</feature>
<keyword evidence="8" id="KW-1185">Reference proteome</keyword>
<gene>
    <name evidence="7" type="primary">rimI</name>
    <name evidence="7" type="ORF">INP51_00885</name>
</gene>
<dbReference type="KEGG" id="bliq:INP51_00885"/>
<keyword evidence="7" id="KW-0687">Ribonucleoprotein</keyword>
<evidence type="ECO:0000256" key="4">
    <source>
        <dbReference type="ARBA" id="ARBA00023315"/>
    </source>
</evidence>
<dbReference type="InterPro" id="IPR016181">
    <property type="entry name" value="Acyl_CoA_acyltransferase"/>
</dbReference>
<dbReference type="Gene3D" id="3.40.630.30">
    <property type="match status" value="1"/>
</dbReference>
<sequence length="145" mass="16707">MTIREMQLDDLEQVLPIEESNFSVPWTANGFFSFLIREDVHLLVAEENGQVLGYCGAILTPPESDITNICVRMDSRRRGIAVELFSKLKNDLLSKNITTIHLEVRESNQAALQLYKKLGFVQDGLRPRYYEVPVEDAVLMSWRYQ</sequence>
<evidence type="ECO:0000259" key="6">
    <source>
        <dbReference type="PROSITE" id="PS51186"/>
    </source>
</evidence>
<dbReference type="Proteomes" id="UP000593601">
    <property type="component" value="Chromosome"/>
</dbReference>
<dbReference type="EC" id="2.3.1.266" evidence="5"/>
<evidence type="ECO:0000256" key="3">
    <source>
        <dbReference type="ARBA" id="ARBA00022679"/>
    </source>
</evidence>
<dbReference type="AlphaFoldDB" id="A0A7M2RKR0"/>
<proteinExistence type="inferred from homology"/>
<evidence type="ECO:0000313" key="7">
    <source>
        <dbReference type="EMBL" id="QOV20869.1"/>
    </source>
</evidence>
<comment type="subcellular location">
    <subcellularLocation>
        <location evidence="5">Cytoplasm</location>
    </subcellularLocation>
</comment>
<evidence type="ECO:0000313" key="8">
    <source>
        <dbReference type="Proteomes" id="UP000593601"/>
    </source>
</evidence>
<comment type="catalytic activity">
    <reaction evidence="5">
        <text>N-terminal L-alanyl-[ribosomal protein bS18] + acetyl-CoA = N-terminal N(alpha)-acetyl-L-alanyl-[ribosomal protein bS18] + CoA + H(+)</text>
        <dbReference type="Rhea" id="RHEA:43756"/>
        <dbReference type="Rhea" id="RHEA-COMP:10676"/>
        <dbReference type="Rhea" id="RHEA-COMP:10677"/>
        <dbReference type="ChEBI" id="CHEBI:15378"/>
        <dbReference type="ChEBI" id="CHEBI:57287"/>
        <dbReference type="ChEBI" id="CHEBI:57288"/>
        <dbReference type="ChEBI" id="CHEBI:64718"/>
        <dbReference type="ChEBI" id="CHEBI:83683"/>
        <dbReference type="EC" id="2.3.1.266"/>
    </reaction>
</comment>
<name>A0A7M2RKR0_9FIRM</name>
<evidence type="ECO:0000256" key="2">
    <source>
        <dbReference type="ARBA" id="ARBA00022490"/>
    </source>
</evidence>
<dbReference type="CDD" id="cd04301">
    <property type="entry name" value="NAT_SF"/>
    <property type="match status" value="1"/>
</dbReference>
<dbReference type="GO" id="GO:0008999">
    <property type="term" value="F:protein-N-terminal-alanine acetyltransferase activity"/>
    <property type="evidence" value="ECO:0007669"/>
    <property type="project" value="UniProtKB-EC"/>
</dbReference>
<keyword evidence="7" id="KW-0689">Ribosomal protein</keyword>
<dbReference type="GO" id="GO:0005737">
    <property type="term" value="C:cytoplasm"/>
    <property type="evidence" value="ECO:0007669"/>
    <property type="project" value="UniProtKB-SubCell"/>
</dbReference>
<dbReference type="InterPro" id="IPR006464">
    <property type="entry name" value="AcTrfase_RimI/Ard1"/>
</dbReference>
<protein>
    <recommendedName>
        <fullName evidence="5">[Ribosomal protein bS18]-alanine N-acetyltransferase</fullName>
        <ecNumber evidence="5">2.3.1.266</ecNumber>
    </recommendedName>
</protein>
<dbReference type="InterPro" id="IPR050680">
    <property type="entry name" value="YpeA/RimI_acetyltransf"/>
</dbReference>
<dbReference type="EMBL" id="CP063304">
    <property type="protein sequence ID" value="QOV20869.1"/>
    <property type="molecule type" value="Genomic_DNA"/>
</dbReference>
<dbReference type="InterPro" id="IPR000182">
    <property type="entry name" value="GNAT_dom"/>
</dbReference>
<evidence type="ECO:0000256" key="1">
    <source>
        <dbReference type="ARBA" id="ARBA00005395"/>
    </source>
</evidence>
<comment type="similarity">
    <text evidence="1 5">Belongs to the acetyltransferase family. RimI subfamily.</text>
</comment>
<keyword evidence="3 7" id="KW-0808">Transferase</keyword>
<organism evidence="7 8">
    <name type="scientific">Blautia liquoris</name>
    <dbReference type="NCBI Taxonomy" id="2779518"/>
    <lineage>
        <taxon>Bacteria</taxon>
        <taxon>Bacillati</taxon>
        <taxon>Bacillota</taxon>
        <taxon>Clostridia</taxon>
        <taxon>Lachnospirales</taxon>
        <taxon>Lachnospiraceae</taxon>
        <taxon>Blautia</taxon>
    </lineage>
</organism>
<dbReference type="GO" id="GO:0005840">
    <property type="term" value="C:ribosome"/>
    <property type="evidence" value="ECO:0007669"/>
    <property type="project" value="UniProtKB-KW"/>
</dbReference>
<keyword evidence="4" id="KW-0012">Acyltransferase</keyword>
<dbReference type="SUPFAM" id="SSF55729">
    <property type="entry name" value="Acyl-CoA N-acyltransferases (Nat)"/>
    <property type="match status" value="1"/>
</dbReference>